<sequence length="64" mass="7015">MYCRSHEERVFGVQRCQVTHTYRTYTVCDSSIQTAKVRPAIGVLYRVTPSCGTAGGMGCLASPN</sequence>
<proteinExistence type="predicted"/>
<organism evidence="1">
    <name type="scientific">Anguilla anguilla</name>
    <name type="common">European freshwater eel</name>
    <name type="synonym">Muraena anguilla</name>
    <dbReference type="NCBI Taxonomy" id="7936"/>
    <lineage>
        <taxon>Eukaryota</taxon>
        <taxon>Metazoa</taxon>
        <taxon>Chordata</taxon>
        <taxon>Craniata</taxon>
        <taxon>Vertebrata</taxon>
        <taxon>Euteleostomi</taxon>
        <taxon>Actinopterygii</taxon>
        <taxon>Neopterygii</taxon>
        <taxon>Teleostei</taxon>
        <taxon>Anguilliformes</taxon>
        <taxon>Anguillidae</taxon>
        <taxon>Anguilla</taxon>
    </lineage>
</organism>
<dbReference type="AlphaFoldDB" id="A0A0E9SJG1"/>
<protein>
    <submittedName>
        <fullName evidence="1">Uncharacterized protein</fullName>
    </submittedName>
</protein>
<accession>A0A0E9SJG1</accession>
<dbReference type="EMBL" id="GBXM01067136">
    <property type="protein sequence ID" value="JAH41441.1"/>
    <property type="molecule type" value="Transcribed_RNA"/>
</dbReference>
<evidence type="ECO:0000313" key="1">
    <source>
        <dbReference type="EMBL" id="JAH41441.1"/>
    </source>
</evidence>
<name>A0A0E9SJG1_ANGAN</name>
<reference evidence="1" key="1">
    <citation type="submission" date="2014-11" db="EMBL/GenBank/DDBJ databases">
        <authorList>
            <person name="Amaro Gonzalez C."/>
        </authorList>
    </citation>
    <scope>NUCLEOTIDE SEQUENCE</scope>
</reference>
<reference evidence="1" key="2">
    <citation type="journal article" date="2015" name="Fish Shellfish Immunol.">
        <title>Early steps in the European eel (Anguilla anguilla)-Vibrio vulnificus interaction in the gills: Role of the RtxA13 toxin.</title>
        <authorList>
            <person name="Callol A."/>
            <person name="Pajuelo D."/>
            <person name="Ebbesson L."/>
            <person name="Teles M."/>
            <person name="MacKenzie S."/>
            <person name="Amaro C."/>
        </authorList>
    </citation>
    <scope>NUCLEOTIDE SEQUENCE</scope>
</reference>